<dbReference type="InterPro" id="IPR039420">
    <property type="entry name" value="WalR-like"/>
</dbReference>
<gene>
    <name evidence="6" type="primary">bfmR</name>
    <name evidence="6" type="ORF">NBRC116591_02670</name>
</gene>
<feature type="domain" description="Response regulatory" evidence="4">
    <location>
        <begin position="12"/>
        <end position="125"/>
    </location>
</feature>
<dbReference type="PANTHER" id="PTHR48111:SF47">
    <property type="entry name" value="TRANSCRIPTIONAL REGULATORY PROTEIN RSTA"/>
    <property type="match status" value="1"/>
</dbReference>
<keyword evidence="7" id="KW-1185">Reference proteome</keyword>
<dbReference type="Gene3D" id="3.40.50.2300">
    <property type="match status" value="1"/>
</dbReference>
<organism evidence="6 7">
    <name type="scientific">Sessilibacter corallicola</name>
    <dbReference type="NCBI Taxonomy" id="2904075"/>
    <lineage>
        <taxon>Bacteria</taxon>
        <taxon>Pseudomonadati</taxon>
        <taxon>Pseudomonadota</taxon>
        <taxon>Gammaproteobacteria</taxon>
        <taxon>Cellvibrionales</taxon>
        <taxon>Cellvibrionaceae</taxon>
        <taxon>Sessilibacter</taxon>
    </lineage>
</organism>
<evidence type="ECO:0000313" key="7">
    <source>
        <dbReference type="Proteomes" id="UP001465153"/>
    </source>
</evidence>
<evidence type="ECO:0000256" key="1">
    <source>
        <dbReference type="ARBA" id="ARBA00023125"/>
    </source>
</evidence>
<evidence type="ECO:0000259" key="5">
    <source>
        <dbReference type="PROSITE" id="PS51755"/>
    </source>
</evidence>
<proteinExistence type="predicted"/>
<dbReference type="InterPro" id="IPR001867">
    <property type="entry name" value="OmpR/PhoB-type_DNA-bd"/>
</dbReference>
<dbReference type="SMART" id="SM00448">
    <property type="entry name" value="REC"/>
    <property type="match status" value="1"/>
</dbReference>
<dbReference type="InterPro" id="IPR016032">
    <property type="entry name" value="Sig_transdc_resp-reg_C-effctor"/>
</dbReference>
<dbReference type="InterPro" id="IPR001789">
    <property type="entry name" value="Sig_transdc_resp-reg_receiver"/>
</dbReference>
<dbReference type="InterPro" id="IPR036388">
    <property type="entry name" value="WH-like_DNA-bd_sf"/>
</dbReference>
<feature type="DNA-binding region" description="OmpR/PhoB-type" evidence="3">
    <location>
        <begin position="145"/>
        <end position="243"/>
    </location>
</feature>
<dbReference type="SMART" id="SM00862">
    <property type="entry name" value="Trans_reg_C"/>
    <property type="match status" value="1"/>
</dbReference>
<keyword evidence="2" id="KW-0597">Phosphoprotein</keyword>
<comment type="caution">
    <text evidence="6">The sequence shown here is derived from an EMBL/GenBank/DDBJ whole genome shotgun (WGS) entry which is preliminary data.</text>
</comment>
<dbReference type="CDD" id="cd00383">
    <property type="entry name" value="trans_reg_C"/>
    <property type="match status" value="1"/>
</dbReference>
<dbReference type="Pfam" id="PF00072">
    <property type="entry name" value="Response_reg"/>
    <property type="match status" value="1"/>
</dbReference>
<dbReference type="RefSeq" id="WP_233086514.1">
    <property type="nucleotide sequence ID" value="NZ_BAABWN010000001.1"/>
</dbReference>
<keyword evidence="1 3" id="KW-0238">DNA-binding</keyword>
<dbReference type="InterPro" id="IPR011006">
    <property type="entry name" value="CheY-like_superfamily"/>
</dbReference>
<dbReference type="Pfam" id="PF00486">
    <property type="entry name" value="Trans_reg_C"/>
    <property type="match status" value="1"/>
</dbReference>
<sequence length="248" mass="28286">MNPLTNNSADSDIVLVEDDLELSQLTQEYLSKNGFNVIVIHDGLEASRRIPEINPALVILDIMLPNLTGMEVCKLVREQYRGFILMLTALDEDMDQMLGLELGADDYIIKPVQPRLLLSRIKAVLRRSRNSSSNEVNNPILPKDRNQIIIGHLSVQTNSRKVCWKQQEITLTTGEYDLLTLLAHRPDEIIHRDLLARDLRGVEYDGLDRTIDRKVSRLRKKLENFTGKNPIKTVRAKGYLLSSCELKD</sequence>
<evidence type="ECO:0000256" key="3">
    <source>
        <dbReference type="PROSITE-ProRule" id="PRU01091"/>
    </source>
</evidence>
<protein>
    <submittedName>
        <fullName evidence="6">Response regulator transcription factor BfmR</fullName>
    </submittedName>
</protein>
<dbReference type="Gene3D" id="1.10.10.10">
    <property type="entry name" value="Winged helix-like DNA-binding domain superfamily/Winged helix DNA-binding domain"/>
    <property type="match status" value="1"/>
</dbReference>
<dbReference type="PANTHER" id="PTHR48111">
    <property type="entry name" value="REGULATOR OF RPOS"/>
    <property type="match status" value="1"/>
</dbReference>
<dbReference type="PROSITE" id="PS51755">
    <property type="entry name" value="OMPR_PHOB"/>
    <property type="match status" value="1"/>
</dbReference>
<evidence type="ECO:0000259" key="4">
    <source>
        <dbReference type="PROSITE" id="PS50110"/>
    </source>
</evidence>
<dbReference type="Gene3D" id="6.10.250.690">
    <property type="match status" value="1"/>
</dbReference>
<accession>A0ABQ0A492</accession>
<reference evidence="6 7" key="1">
    <citation type="submission" date="2024-04" db="EMBL/GenBank/DDBJ databases">
        <title>Draft genome sequence of Sessilibacter corallicola NBRC 116591.</title>
        <authorList>
            <person name="Miyakawa T."/>
            <person name="Kusuya Y."/>
            <person name="Miura T."/>
        </authorList>
    </citation>
    <scope>NUCLEOTIDE SEQUENCE [LARGE SCALE GENOMIC DNA]</scope>
    <source>
        <strain evidence="6 7">KU-00831-HH</strain>
    </source>
</reference>
<name>A0ABQ0A492_9GAMM</name>
<dbReference type="Proteomes" id="UP001465153">
    <property type="component" value="Unassembled WGS sequence"/>
</dbReference>
<dbReference type="PROSITE" id="PS50110">
    <property type="entry name" value="RESPONSE_REGULATORY"/>
    <property type="match status" value="1"/>
</dbReference>
<evidence type="ECO:0000256" key="2">
    <source>
        <dbReference type="PROSITE-ProRule" id="PRU00169"/>
    </source>
</evidence>
<feature type="modified residue" description="4-aspartylphosphate" evidence="2">
    <location>
        <position position="61"/>
    </location>
</feature>
<evidence type="ECO:0000313" key="6">
    <source>
        <dbReference type="EMBL" id="GAA6166457.1"/>
    </source>
</evidence>
<dbReference type="EMBL" id="BAABWN010000001">
    <property type="protein sequence ID" value="GAA6166457.1"/>
    <property type="molecule type" value="Genomic_DNA"/>
</dbReference>
<dbReference type="SUPFAM" id="SSF46894">
    <property type="entry name" value="C-terminal effector domain of the bipartite response regulators"/>
    <property type="match status" value="1"/>
</dbReference>
<feature type="domain" description="OmpR/PhoB-type" evidence="5">
    <location>
        <begin position="145"/>
        <end position="243"/>
    </location>
</feature>
<dbReference type="SUPFAM" id="SSF52172">
    <property type="entry name" value="CheY-like"/>
    <property type="match status" value="1"/>
</dbReference>